<reference evidence="2" key="1">
    <citation type="submission" date="2013-12" db="EMBL/GenBank/DDBJ databases">
        <authorList>
            <person name="Linke B."/>
        </authorList>
    </citation>
    <scope>NUCLEOTIDE SEQUENCE [LARGE SCALE GENOMIC DNA]</scope>
    <source>
        <strain evidence="2">CRIB-18</strain>
    </source>
</reference>
<dbReference type="EMBL" id="CCEJ010000015">
    <property type="protein sequence ID" value="CDR35234.1"/>
    <property type="molecule type" value="Genomic_DNA"/>
</dbReference>
<reference evidence="2" key="2">
    <citation type="submission" date="2014-09" db="EMBL/GenBank/DDBJ databases">
        <title>Criblamydia sequanensis harbors a mega-plasmid encoding arsenite resistance.</title>
        <authorList>
            <person name="Bertelli C."/>
            <person name="Goesmann A."/>
            <person name="Greub G."/>
        </authorList>
    </citation>
    <scope>NUCLEOTIDE SEQUENCE [LARGE SCALE GENOMIC DNA]</scope>
    <source>
        <strain evidence="2">CRIB-18</strain>
    </source>
</reference>
<accession>A0A090E402</accession>
<dbReference type="STRING" id="1437425.CSEC_2428"/>
<dbReference type="Proteomes" id="UP000031552">
    <property type="component" value="Unassembled WGS sequence"/>
</dbReference>
<keyword evidence="1" id="KW-0175">Coiled coil</keyword>
<keyword evidence="3" id="KW-1185">Reference proteome</keyword>
<protein>
    <submittedName>
        <fullName evidence="2">Uncharacterized protein</fullName>
    </submittedName>
</protein>
<name>A0A090E402_9BACT</name>
<sequence length="233" mass="27013">MPDPSFQNSEELDDIKSEFDIIQSEWSETLEDLQSAKEELSEKDLFATIDYLTFCDNLFKNIYIDITEIDSYRENVQELKEKSGSYKKALDELEKIDEKLYQLRHEMQETMLAVGEEYPVLADETLREAQDMIAEYAEVMDREKTTPSIKTENPEGLEKGLFLQELKDSLEYYREAREEFISEVEMNKLENLPEGQIPEDLGEEMPEIDSVLSQLDTTITACDLAIINSEDSV</sequence>
<evidence type="ECO:0000313" key="2">
    <source>
        <dbReference type="EMBL" id="CDR35234.1"/>
    </source>
</evidence>
<comment type="caution">
    <text evidence="2">The sequence shown here is derived from an EMBL/GenBank/DDBJ whole genome shotgun (WGS) entry which is preliminary data.</text>
</comment>
<dbReference type="AlphaFoldDB" id="A0A090E402"/>
<gene>
    <name evidence="2" type="ORF">CSEC_2428</name>
</gene>
<dbReference type="RefSeq" id="WP_041018779.1">
    <property type="nucleotide sequence ID" value="NZ_CCEJ010000015.1"/>
</dbReference>
<organism evidence="2 3">
    <name type="scientific">Candidatus Criblamydia sequanensis CRIB-18</name>
    <dbReference type="NCBI Taxonomy" id="1437425"/>
    <lineage>
        <taxon>Bacteria</taxon>
        <taxon>Pseudomonadati</taxon>
        <taxon>Chlamydiota</taxon>
        <taxon>Chlamydiia</taxon>
        <taxon>Parachlamydiales</taxon>
        <taxon>Candidatus Criblamydiaceae</taxon>
        <taxon>Candidatus Criblamydia</taxon>
    </lineage>
</organism>
<dbReference type="OrthoDB" id="21274at2"/>
<feature type="coiled-coil region" evidence="1">
    <location>
        <begin position="69"/>
        <end position="183"/>
    </location>
</feature>
<proteinExistence type="predicted"/>
<evidence type="ECO:0000256" key="1">
    <source>
        <dbReference type="SAM" id="Coils"/>
    </source>
</evidence>
<evidence type="ECO:0000313" key="3">
    <source>
        <dbReference type="Proteomes" id="UP000031552"/>
    </source>
</evidence>